<feature type="transmembrane region" description="Helical" evidence="12">
    <location>
        <begin position="178"/>
        <end position="197"/>
    </location>
</feature>
<dbReference type="PROSITE" id="PS50283">
    <property type="entry name" value="NA_SOLUT_SYMP_3"/>
    <property type="match status" value="1"/>
</dbReference>
<feature type="transmembrane region" description="Helical" evidence="12">
    <location>
        <begin position="104"/>
        <end position="125"/>
    </location>
</feature>
<keyword evidence="9 12" id="KW-0472">Membrane</keyword>
<sequence length="621" mass="69334">MANLTSLQTLDYIIVAVVAVLFLGIGFYFACLGGKQRTTREYFKGDGNMNVIPIVRLSYDFIIVYLISIMLYIFEVMSIMASFISSNAMLGIPAEVYYYGFNYFWITLGTFIGGPIAIYGFMPVFHKLAFTSIYEYVECRFNRTLRVSVGLMYIFSMIVHASFFIYAPALALSLMTGLTIWTSVLSTTIIGTIYTSIGGIKAVVWTDALQLIIFTGALLAPIINSGTSVGSFSYIFSKNMEGHRLANLSFDADPRVRFTFWGLIIYSIMNSLNLYGTNQTSIQRYLCCRNKITAQRTIWISLLGSFLITAVCCLIGLILYAMYWNCDPLASHQIQKHDQLFPLFVMQTMSSIPGMLGLFVAGVFCAALSSISSVLNSLTAVTLEDHVKPRWKSLSDEKATLLSKFTAVAYSILCLLVIAAIMNLGSIVQTVQYMIGGTMGASLGLFVLGFMNPWANAKGTFLGIVCGLAMGWWISFGNQIYRPPPNSLLPISTLNCSEILGDWRLRPNHNHTAFEFLLKIITDILEIYKISYVWIIPIACTVTVIIGSVGSLLIAKIDKGSVKNVDMKLLSPFVHSVMKKCFPNKHKELELKYKREISKELTNFQQSVKADEKLFECRDQV</sequence>
<dbReference type="GO" id="GO:0006814">
    <property type="term" value="P:sodium ion transport"/>
    <property type="evidence" value="ECO:0007669"/>
    <property type="project" value="UniProtKB-KW"/>
</dbReference>
<dbReference type="STRING" id="126957.T1JMD2"/>
<dbReference type="EMBL" id="JH430884">
    <property type="status" value="NOT_ANNOTATED_CDS"/>
    <property type="molecule type" value="Genomic_DNA"/>
</dbReference>
<comment type="subcellular location">
    <subcellularLocation>
        <location evidence="1">Cell membrane</location>
        <topology evidence="1">Multi-pass membrane protein</topology>
    </subcellularLocation>
</comment>
<dbReference type="InterPro" id="IPR051163">
    <property type="entry name" value="Sodium:Solute_Symporter_SSF"/>
</dbReference>
<feature type="transmembrane region" description="Helical" evidence="12">
    <location>
        <begin position="356"/>
        <end position="381"/>
    </location>
</feature>
<keyword evidence="5 12" id="KW-0812">Transmembrane</keyword>
<proteinExistence type="inferred from homology"/>
<evidence type="ECO:0000256" key="6">
    <source>
        <dbReference type="ARBA" id="ARBA00022989"/>
    </source>
</evidence>
<dbReference type="Pfam" id="PF00474">
    <property type="entry name" value="SSF"/>
    <property type="match status" value="1"/>
</dbReference>
<dbReference type="HOGENOM" id="CLU_018808_11_1_1"/>
<evidence type="ECO:0000256" key="10">
    <source>
        <dbReference type="ARBA" id="ARBA00023201"/>
    </source>
</evidence>
<reference evidence="13" key="2">
    <citation type="submission" date="2015-02" db="UniProtKB">
        <authorList>
            <consortium name="EnsemblMetazoa"/>
        </authorList>
    </citation>
    <scope>IDENTIFICATION</scope>
</reference>
<evidence type="ECO:0000256" key="8">
    <source>
        <dbReference type="ARBA" id="ARBA00023065"/>
    </source>
</evidence>
<feature type="transmembrane region" description="Helical" evidence="12">
    <location>
        <begin position="297"/>
        <end position="323"/>
    </location>
</feature>
<organism evidence="13 14">
    <name type="scientific">Strigamia maritima</name>
    <name type="common">European centipede</name>
    <name type="synonym">Geophilus maritimus</name>
    <dbReference type="NCBI Taxonomy" id="126957"/>
    <lineage>
        <taxon>Eukaryota</taxon>
        <taxon>Metazoa</taxon>
        <taxon>Ecdysozoa</taxon>
        <taxon>Arthropoda</taxon>
        <taxon>Myriapoda</taxon>
        <taxon>Chilopoda</taxon>
        <taxon>Pleurostigmophora</taxon>
        <taxon>Geophilomorpha</taxon>
        <taxon>Linotaeniidae</taxon>
        <taxon>Strigamia</taxon>
    </lineage>
</organism>
<name>T1JMD2_STRMM</name>
<keyword evidence="14" id="KW-1185">Reference proteome</keyword>
<dbReference type="Proteomes" id="UP000014500">
    <property type="component" value="Unassembled WGS sequence"/>
</dbReference>
<comment type="similarity">
    <text evidence="2 11">Belongs to the sodium:solute symporter (SSF) (TC 2.A.21) family.</text>
</comment>
<dbReference type="PANTHER" id="PTHR42985:SF40">
    <property type="entry name" value="LD47995P-RELATED"/>
    <property type="match status" value="1"/>
</dbReference>
<dbReference type="PANTHER" id="PTHR42985">
    <property type="entry name" value="SODIUM-COUPLED MONOCARBOXYLATE TRANSPORTER"/>
    <property type="match status" value="1"/>
</dbReference>
<dbReference type="InterPro" id="IPR001734">
    <property type="entry name" value="Na/solute_symporter"/>
</dbReference>
<keyword evidence="4" id="KW-1003">Cell membrane</keyword>
<protein>
    <recommendedName>
        <fullName evidence="15">Sodium-dependent multivitamin transporter</fullName>
    </recommendedName>
</protein>
<evidence type="ECO:0000256" key="1">
    <source>
        <dbReference type="ARBA" id="ARBA00004651"/>
    </source>
</evidence>
<dbReference type="AlphaFoldDB" id="T1JMD2"/>
<dbReference type="GO" id="GO:0015293">
    <property type="term" value="F:symporter activity"/>
    <property type="evidence" value="ECO:0007669"/>
    <property type="project" value="TreeGrafter"/>
</dbReference>
<evidence type="ECO:0000256" key="4">
    <source>
        <dbReference type="ARBA" id="ARBA00022475"/>
    </source>
</evidence>
<evidence type="ECO:0008006" key="15">
    <source>
        <dbReference type="Google" id="ProtNLM"/>
    </source>
</evidence>
<evidence type="ECO:0000313" key="14">
    <source>
        <dbReference type="Proteomes" id="UP000014500"/>
    </source>
</evidence>
<dbReference type="GO" id="GO:0005886">
    <property type="term" value="C:plasma membrane"/>
    <property type="evidence" value="ECO:0007669"/>
    <property type="project" value="UniProtKB-SubCell"/>
</dbReference>
<keyword evidence="6 12" id="KW-1133">Transmembrane helix</keyword>
<dbReference type="OMA" id="PASIENC"/>
<dbReference type="NCBIfam" id="TIGR00813">
    <property type="entry name" value="sss"/>
    <property type="match status" value="1"/>
</dbReference>
<keyword evidence="7" id="KW-0915">Sodium</keyword>
<keyword evidence="8" id="KW-0406">Ion transport</keyword>
<reference evidence="14" key="1">
    <citation type="submission" date="2011-05" db="EMBL/GenBank/DDBJ databases">
        <authorList>
            <person name="Richards S.R."/>
            <person name="Qu J."/>
            <person name="Jiang H."/>
            <person name="Jhangiani S.N."/>
            <person name="Agravi P."/>
            <person name="Goodspeed R."/>
            <person name="Gross S."/>
            <person name="Mandapat C."/>
            <person name="Jackson L."/>
            <person name="Mathew T."/>
            <person name="Pu L."/>
            <person name="Thornton R."/>
            <person name="Saada N."/>
            <person name="Wilczek-Boney K.B."/>
            <person name="Lee S."/>
            <person name="Kovar C."/>
            <person name="Wu Y."/>
            <person name="Scherer S.E."/>
            <person name="Worley K.C."/>
            <person name="Muzny D.M."/>
            <person name="Gibbs R."/>
        </authorList>
    </citation>
    <scope>NUCLEOTIDE SEQUENCE</scope>
    <source>
        <strain evidence="14">Brora</strain>
    </source>
</reference>
<dbReference type="PhylomeDB" id="T1JMD2"/>
<dbReference type="InterPro" id="IPR038377">
    <property type="entry name" value="Na/Glc_symporter_sf"/>
</dbReference>
<feature type="transmembrane region" description="Helical" evidence="12">
    <location>
        <begin position="256"/>
        <end position="276"/>
    </location>
</feature>
<feature type="transmembrane region" description="Helical" evidence="12">
    <location>
        <begin position="145"/>
        <end position="166"/>
    </location>
</feature>
<evidence type="ECO:0000256" key="3">
    <source>
        <dbReference type="ARBA" id="ARBA00022448"/>
    </source>
</evidence>
<dbReference type="EnsemblMetazoa" id="SMAR015012-RA">
    <property type="protein sequence ID" value="SMAR015012-PA"/>
    <property type="gene ID" value="SMAR015012"/>
</dbReference>
<feature type="transmembrane region" description="Helical" evidence="12">
    <location>
        <begin position="209"/>
        <end position="236"/>
    </location>
</feature>
<evidence type="ECO:0000256" key="12">
    <source>
        <dbReference type="SAM" id="Phobius"/>
    </source>
</evidence>
<evidence type="ECO:0000256" key="9">
    <source>
        <dbReference type="ARBA" id="ARBA00023136"/>
    </source>
</evidence>
<keyword evidence="3" id="KW-0813">Transport</keyword>
<accession>T1JMD2</accession>
<feature type="transmembrane region" description="Helical" evidence="12">
    <location>
        <begin position="62"/>
        <end position="84"/>
    </location>
</feature>
<feature type="transmembrane region" description="Helical" evidence="12">
    <location>
        <begin position="430"/>
        <end position="449"/>
    </location>
</feature>
<dbReference type="eggNOG" id="KOG2349">
    <property type="taxonomic scope" value="Eukaryota"/>
</dbReference>
<dbReference type="Gene3D" id="1.20.1730.10">
    <property type="entry name" value="Sodium/glucose cotransporter"/>
    <property type="match status" value="1"/>
</dbReference>
<evidence type="ECO:0000256" key="11">
    <source>
        <dbReference type="RuleBase" id="RU362091"/>
    </source>
</evidence>
<evidence type="ECO:0000313" key="13">
    <source>
        <dbReference type="EnsemblMetazoa" id="SMAR015012-PA"/>
    </source>
</evidence>
<feature type="transmembrane region" description="Helical" evidence="12">
    <location>
        <begin position="461"/>
        <end position="481"/>
    </location>
</feature>
<evidence type="ECO:0000256" key="7">
    <source>
        <dbReference type="ARBA" id="ARBA00023053"/>
    </source>
</evidence>
<feature type="transmembrane region" description="Helical" evidence="12">
    <location>
        <begin position="12"/>
        <end position="34"/>
    </location>
</feature>
<feature type="transmembrane region" description="Helical" evidence="12">
    <location>
        <begin position="532"/>
        <end position="555"/>
    </location>
</feature>
<keyword evidence="10" id="KW-0739">Sodium transport</keyword>
<feature type="transmembrane region" description="Helical" evidence="12">
    <location>
        <begin position="401"/>
        <end position="424"/>
    </location>
</feature>
<evidence type="ECO:0000256" key="2">
    <source>
        <dbReference type="ARBA" id="ARBA00006434"/>
    </source>
</evidence>
<evidence type="ECO:0000256" key="5">
    <source>
        <dbReference type="ARBA" id="ARBA00022692"/>
    </source>
</evidence>
<dbReference type="CDD" id="cd11492">
    <property type="entry name" value="SLC5sbd_NIS-SMVT"/>
    <property type="match status" value="1"/>
</dbReference>